<sequence length="149" mass="16555">MGLFYNPGTKLDYTWAGKYVYDNPCVRFVAIDNKKRGLGDEVAPSVLLHTSVPFSLENLETDKEVIKPVLMKHLQQVLPDLPEPVEVKSHKWRYSQVHHGYSGSPGCVVLCNKPLIILAGDGFTHSNLDGCWDSVLSVSDTFLKLAGKL</sequence>
<dbReference type="PANTHER" id="PTHR23357">
    <property type="entry name" value="RENALASE"/>
    <property type="match status" value="1"/>
</dbReference>
<dbReference type="Proteomes" id="UP001217089">
    <property type="component" value="Unassembled WGS sequence"/>
</dbReference>
<keyword evidence="2" id="KW-1185">Reference proteome</keyword>
<comment type="caution">
    <text evidence="1">The sequence shown here is derived from an EMBL/GenBank/DDBJ whole genome shotgun (WGS) entry which is preliminary data.</text>
</comment>
<dbReference type="InterPro" id="IPR040174">
    <property type="entry name" value="RNLS"/>
</dbReference>
<accession>A0ABQ9FNX5</accession>
<evidence type="ECO:0000313" key="1">
    <source>
        <dbReference type="EMBL" id="KAJ8318978.1"/>
    </source>
</evidence>
<evidence type="ECO:0000313" key="2">
    <source>
        <dbReference type="Proteomes" id="UP001217089"/>
    </source>
</evidence>
<name>A0ABQ9FNX5_TEGGR</name>
<organism evidence="1 2">
    <name type="scientific">Tegillarca granosa</name>
    <name type="common">Malaysian cockle</name>
    <name type="synonym">Anadara granosa</name>
    <dbReference type="NCBI Taxonomy" id="220873"/>
    <lineage>
        <taxon>Eukaryota</taxon>
        <taxon>Metazoa</taxon>
        <taxon>Spiralia</taxon>
        <taxon>Lophotrochozoa</taxon>
        <taxon>Mollusca</taxon>
        <taxon>Bivalvia</taxon>
        <taxon>Autobranchia</taxon>
        <taxon>Pteriomorphia</taxon>
        <taxon>Arcoida</taxon>
        <taxon>Arcoidea</taxon>
        <taxon>Arcidae</taxon>
        <taxon>Tegillarca</taxon>
    </lineage>
</organism>
<dbReference type="Gene3D" id="3.90.660.10">
    <property type="match status" value="1"/>
</dbReference>
<protein>
    <recommendedName>
        <fullName evidence="3">Renalase</fullName>
    </recommendedName>
</protein>
<evidence type="ECO:0008006" key="3">
    <source>
        <dbReference type="Google" id="ProtNLM"/>
    </source>
</evidence>
<reference evidence="1 2" key="1">
    <citation type="submission" date="2022-12" db="EMBL/GenBank/DDBJ databases">
        <title>Chromosome-level genome of Tegillarca granosa.</title>
        <authorList>
            <person name="Kim J."/>
        </authorList>
    </citation>
    <scope>NUCLEOTIDE SEQUENCE [LARGE SCALE GENOMIC DNA]</scope>
    <source>
        <strain evidence="1">Teg-2019</strain>
        <tissue evidence="1">Adductor muscle</tissue>
    </source>
</reference>
<dbReference type="EMBL" id="JARBDR010000214">
    <property type="protein sequence ID" value="KAJ8318978.1"/>
    <property type="molecule type" value="Genomic_DNA"/>
</dbReference>
<proteinExistence type="predicted"/>
<gene>
    <name evidence="1" type="ORF">KUTeg_004069</name>
</gene>
<dbReference type="PANTHER" id="PTHR23357:SF1">
    <property type="entry name" value="RENALASE"/>
    <property type="match status" value="1"/>
</dbReference>